<protein>
    <submittedName>
        <fullName evidence="1">Uncharacterized protein</fullName>
    </submittedName>
</protein>
<evidence type="ECO:0000313" key="1">
    <source>
        <dbReference type="EMBL" id="KAB1146801.1"/>
    </source>
</evidence>
<gene>
    <name evidence="1" type="ORF">F7R91_14580</name>
</gene>
<dbReference type="EMBL" id="VZRB01000008">
    <property type="protein sequence ID" value="KAB1146801.1"/>
    <property type="molecule type" value="Genomic_DNA"/>
</dbReference>
<name>A0A6H9UZX9_9ACTN</name>
<sequence>MTSHISNVYRLRWQRDAHRALGEFLKVADLPALAWRIATSGALVGDVDSLTLTAGEQRAAFDAWVRRLDAMVWPERTDVDGTVHLHAKFAWARNDEVRGAIRAAIAPPIDEVTP</sequence>
<dbReference type="AlphaFoldDB" id="A0A6H9UZX9"/>
<evidence type="ECO:0000313" key="2">
    <source>
        <dbReference type="Proteomes" id="UP000442707"/>
    </source>
</evidence>
<keyword evidence="2" id="KW-1185">Reference proteome</keyword>
<proteinExistence type="predicted"/>
<reference evidence="1 2" key="1">
    <citation type="submission" date="2019-09" db="EMBL/GenBank/DDBJ databases">
        <title>Screening of Novel Bioactive Compounds from Soil-Associated.</title>
        <authorList>
            <person name="Zhao S."/>
        </authorList>
    </citation>
    <scope>NUCLEOTIDE SEQUENCE [LARGE SCALE GENOMIC DNA]</scope>
    <source>
        <strain evidence="1 2">HIT-DPA4</strain>
    </source>
</reference>
<accession>A0A6H9UZX9</accession>
<dbReference type="Proteomes" id="UP000442707">
    <property type="component" value="Unassembled WGS sequence"/>
</dbReference>
<organism evidence="1 2">
    <name type="scientific">Streptomyces luteolifulvus</name>
    <dbReference type="NCBI Taxonomy" id="2615112"/>
    <lineage>
        <taxon>Bacteria</taxon>
        <taxon>Bacillati</taxon>
        <taxon>Actinomycetota</taxon>
        <taxon>Actinomycetes</taxon>
        <taxon>Kitasatosporales</taxon>
        <taxon>Streptomycetaceae</taxon>
        <taxon>Streptomyces</taxon>
    </lineage>
</organism>
<dbReference type="RefSeq" id="WP_150948514.1">
    <property type="nucleotide sequence ID" value="NZ_VZRB01000008.1"/>
</dbReference>
<comment type="caution">
    <text evidence="1">The sequence shown here is derived from an EMBL/GenBank/DDBJ whole genome shotgun (WGS) entry which is preliminary data.</text>
</comment>